<sequence>MDETPPNSPQRHRNAERERERAARLMGSPELRRTPSTPQIQRPHIQPLLFNPRPASLPPAPTQHQEDPFGGIPAPVPQMVQVDLNGQVLRLTQGIAARLAGTPTNYTLPAPPNPNNYQHLPLALREQMAQLAPPPPPVATRGRRRAAPAPLPPAAARVGDQVVINMPQARRLAPAPLLPNLPLPLLEQMQQLAPPAPPPGIRGRRAAPAPPLQAPAPVNPLPQLPDWLLDISPVTTPAPTPVPVPEMDPAPSPPPSHTPPPIFNPEVHQGNIDDALDDFILPSGDAYRPIDEDSNYCKRIDLGRMSIQCPSCKALHWDAERLSKSSKRNPKFGTCCLQGKIQIPLLQPLPRELKELYDGTSPNSAHFLKHNVSYNNAFAMVSLSAQPVNLGAGVPHFTIQGELRHLHGTLLPEEGENAKWAQVYFVTDQQALNLRMNGRNGVRRDVMQTLQDLLHRHHFYITHYKTAYEQLLENPDIPDRSFRLQFKAGTDQRRYNLPTADEVAIILPGDGTEKVTWRDLIVRERDGRLKRISECHPAYLPLYYVLLFPHGEHGWAPGIPHTNVANGEAVQGQGRNKTVTQMEYYAFRLHQRPPEIESNHIFNARGLFQRLIVDVWAQTDQSRLTWLRNNQKKLRVEVYNGVVDAVRNGDADLAELGTRFILPSSYIGGSRSMFQLYQDSIAIARRFSKPDLFLTITCNPRWPEIVNELGPGQSPSDRPDLIARVFREKLRIIIKMIQTGLLGKCRGFVYTIEFQKRGLPHAHILIFLYEDARIRDIRVLDRLISAQLPDPDKHPRLFALVTKMMVHRPCGPFNPKAPCMKNGKCSKGYPKPFCAESSLAANGYAKSARPDNGRTWTFRADGEDITIDNRWIVPHSPILILLLECHANLECCVSVQAFKYIHKYIYKGHDRTTMEFGQEVDEIKKYLDARYVSAAEAMWRIFSYEMHAEKPNVVRLSVHIPGEHSVVFAEDADPDQVAENADKETTLMAWFRMNAEEEERTPHTLVARRLLYQEFPQEFWWDKGARQWIFRKRQAARAVRAAEGEGEAEDGGATAVGRMYFAHPSSGERFYLRTLLTVVPGATSFENLRTFGGMRHPTFKAACQARGLLQDDNEWSQCLREASLMQTGYQLRSLFVTLLRDCIPSHPDLLWEEFKVHICDDLAYKIRSNGEWNIPEPTDVQVYDLGLWLIQKDLRVSAGKTLEDYPPMPQPTMQWAETHGNRLIAEQRAYNREEQERLAQESIQKLNVEQNTAFTSIVDSVLNNQPQVFFLSGPAGTGKTFVYNTICYHLRGLGKIVLCCASSGIAALLLIGGRTSHSMFKIPIELFEGKLCNVKKNTMLGKLMLEIDLIIWDEVPMQNKWCQEAVDLTLKDIRGNDSLFGGVPVVFGGDFQQILPVVVRGSREETVSKCISRSRLWHNVTVLKLTQNMRLAQANAEDRDFAEWLLDVGHGRSPTTAADGTIVLPANMKCAENSIEGLLSALYPALSAIQPEDATAHSENDRKEYDQFFVDRTILNARNDDVDATNHAALQKFQGERLVYTSADSVATEQGVDGDMQYPMEYLNSINASGLPLAKLELKIGAPIMILRNLDPVNGICNGTRAILTRASQRVLEFRVLGVSMLERLPLFLE</sequence>
<feature type="compositionally biased region" description="Pro residues" evidence="2">
    <location>
        <begin position="236"/>
        <end position="263"/>
    </location>
</feature>
<dbReference type="Proteomes" id="UP000541558">
    <property type="component" value="Unassembled WGS sequence"/>
</dbReference>
<feature type="domain" description="DNA helicase Pif1-like DEAD-box helicase" evidence="3">
    <location>
        <begin position="1245"/>
        <end position="1456"/>
    </location>
</feature>
<feature type="domain" description="DNA helicase Pif1-like 2B" evidence="5">
    <location>
        <begin position="1561"/>
        <end position="1605"/>
    </location>
</feature>
<comment type="caution">
    <text evidence="6">The sequence shown here is derived from an EMBL/GenBank/DDBJ whole genome shotgun (WGS) entry which is preliminary data.</text>
</comment>
<feature type="region of interest" description="Disordered" evidence="2">
    <location>
        <begin position="133"/>
        <end position="152"/>
    </location>
</feature>
<keyword evidence="1" id="KW-0227">DNA damage</keyword>
<dbReference type="EC" id="5.6.2.3" evidence="1"/>
<dbReference type="GO" id="GO:0016787">
    <property type="term" value="F:hydrolase activity"/>
    <property type="evidence" value="ECO:0007669"/>
    <property type="project" value="UniProtKB-KW"/>
</dbReference>
<evidence type="ECO:0000313" key="7">
    <source>
        <dbReference type="Proteomes" id="UP000541558"/>
    </source>
</evidence>
<dbReference type="InterPro" id="IPR027417">
    <property type="entry name" value="P-loop_NTPase"/>
</dbReference>
<dbReference type="GO" id="GO:0006310">
    <property type="term" value="P:DNA recombination"/>
    <property type="evidence" value="ECO:0007669"/>
    <property type="project" value="UniProtKB-KW"/>
</dbReference>
<dbReference type="Gene3D" id="3.40.50.300">
    <property type="entry name" value="P-loop containing nucleotide triphosphate hydrolases"/>
    <property type="match status" value="1"/>
</dbReference>
<feature type="domain" description="Helitron helicase-like" evidence="4">
    <location>
        <begin position="584"/>
        <end position="766"/>
    </location>
</feature>
<evidence type="ECO:0000259" key="4">
    <source>
        <dbReference type="Pfam" id="PF14214"/>
    </source>
</evidence>
<organism evidence="6 7">
    <name type="scientific">Ephemerocybe angulata</name>
    <dbReference type="NCBI Taxonomy" id="980116"/>
    <lineage>
        <taxon>Eukaryota</taxon>
        <taxon>Fungi</taxon>
        <taxon>Dikarya</taxon>
        <taxon>Basidiomycota</taxon>
        <taxon>Agaricomycotina</taxon>
        <taxon>Agaricomycetes</taxon>
        <taxon>Agaricomycetidae</taxon>
        <taxon>Agaricales</taxon>
        <taxon>Agaricineae</taxon>
        <taxon>Psathyrellaceae</taxon>
        <taxon>Ephemerocybe</taxon>
    </lineage>
</organism>
<keyword evidence="1" id="KW-0067">ATP-binding</keyword>
<dbReference type="Pfam" id="PF05970">
    <property type="entry name" value="PIF1"/>
    <property type="match status" value="1"/>
</dbReference>
<keyword evidence="1" id="KW-0547">Nucleotide-binding</keyword>
<dbReference type="InterPro" id="IPR025476">
    <property type="entry name" value="Helitron_helicase-like"/>
</dbReference>
<reference evidence="6 7" key="1">
    <citation type="journal article" date="2020" name="ISME J.">
        <title>Uncovering the hidden diversity of litter-decomposition mechanisms in mushroom-forming fungi.</title>
        <authorList>
            <person name="Floudas D."/>
            <person name="Bentzer J."/>
            <person name="Ahren D."/>
            <person name="Johansson T."/>
            <person name="Persson P."/>
            <person name="Tunlid A."/>
        </authorList>
    </citation>
    <scope>NUCLEOTIDE SEQUENCE [LARGE SCALE GENOMIC DNA]</scope>
    <source>
        <strain evidence="6 7">CBS 175.51</strain>
    </source>
</reference>
<evidence type="ECO:0000256" key="2">
    <source>
        <dbReference type="SAM" id="MobiDB-lite"/>
    </source>
</evidence>
<dbReference type="PANTHER" id="PTHR10492">
    <property type="match status" value="1"/>
</dbReference>
<keyword evidence="1" id="KW-0234">DNA repair</keyword>
<evidence type="ECO:0000259" key="5">
    <source>
        <dbReference type="Pfam" id="PF21530"/>
    </source>
</evidence>
<gene>
    <name evidence="6" type="ORF">D9611_009106</name>
</gene>
<dbReference type="SUPFAM" id="SSF52540">
    <property type="entry name" value="P-loop containing nucleoside triphosphate hydrolases"/>
    <property type="match status" value="2"/>
</dbReference>
<keyword evidence="1" id="KW-0378">Hydrolase</keyword>
<evidence type="ECO:0000256" key="1">
    <source>
        <dbReference type="RuleBase" id="RU363044"/>
    </source>
</evidence>
<dbReference type="InterPro" id="IPR049163">
    <property type="entry name" value="Pif1-like_2B_dom"/>
</dbReference>
<name>A0A8H5CDP0_9AGAR</name>
<feature type="region of interest" description="Disordered" evidence="2">
    <location>
        <begin position="1"/>
        <end position="66"/>
    </location>
</feature>
<keyword evidence="1" id="KW-0347">Helicase</keyword>
<feature type="region of interest" description="Disordered" evidence="2">
    <location>
        <begin position="191"/>
        <end position="269"/>
    </location>
</feature>
<dbReference type="InterPro" id="IPR010285">
    <property type="entry name" value="DNA_helicase_pif1-like_DEAD"/>
</dbReference>
<evidence type="ECO:0000259" key="3">
    <source>
        <dbReference type="Pfam" id="PF05970"/>
    </source>
</evidence>
<comment type="cofactor">
    <cofactor evidence="1">
        <name>Mg(2+)</name>
        <dbReference type="ChEBI" id="CHEBI:18420"/>
    </cofactor>
</comment>
<protein>
    <recommendedName>
        <fullName evidence="1">ATP-dependent DNA helicase</fullName>
        <ecNumber evidence="1">5.6.2.3</ecNumber>
    </recommendedName>
</protein>
<dbReference type="Pfam" id="PF21530">
    <property type="entry name" value="Pif1_2B_dom"/>
    <property type="match status" value="1"/>
</dbReference>
<comment type="similarity">
    <text evidence="1">Belongs to the helicase family.</text>
</comment>
<evidence type="ECO:0000313" key="6">
    <source>
        <dbReference type="EMBL" id="KAF5339900.1"/>
    </source>
</evidence>
<dbReference type="GO" id="GO:0006281">
    <property type="term" value="P:DNA repair"/>
    <property type="evidence" value="ECO:0007669"/>
    <property type="project" value="UniProtKB-KW"/>
</dbReference>
<dbReference type="Pfam" id="PF14214">
    <property type="entry name" value="Helitron_like_N"/>
    <property type="match status" value="1"/>
</dbReference>
<dbReference type="GO" id="GO:0000723">
    <property type="term" value="P:telomere maintenance"/>
    <property type="evidence" value="ECO:0007669"/>
    <property type="project" value="InterPro"/>
</dbReference>
<accession>A0A8H5CDP0</accession>
<keyword evidence="7" id="KW-1185">Reference proteome</keyword>
<dbReference type="GO" id="GO:0043139">
    <property type="term" value="F:5'-3' DNA helicase activity"/>
    <property type="evidence" value="ECO:0007669"/>
    <property type="project" value="UniProtKB-EC"/>
</dbReference>
<dbReference type="PANTHER" id="PTHR10492:SF57">
    <property type="entry name" value="ATP-DEPENDENT DNA HELICASE"/>
    <property type="match status" value="1"/>
</dbReference>
<keyword evidence="1" id="KW-0233">DNA recombination</keyword>
<feature type="compositionally biased region" description="Pro residues" evidence="2">
    <location>
        <begin position="208"/>
        <end position="223"/>
    </location>
</feature>
<dbReference type="GO" id="GO:0005524">
    <property type="term" value="F:ATP binding"/>
    <property type="evidence" value="ECO:0007669"/>
    <property type="project" value="UniProtKB-KW"/>
</dbReference>
<comment type="catalytic activity">
    <reaction evidence="1">
        <text>ATP + H2O = ADP + phosphate + H(+)</text>
        <dbReference type="Rhea" id="RHEA:13065"/>
        <dbReference type="ChEBI" id="CHEBI:15377"/>
        <dbReference type="ChEBI" id="CHEBI:15378"/>
        <dbReference type="ChEBI" id="CHEBI:30616"/>
        <dbReference type="ChEBI" id="CHEBI:43474"/>
        <dbReference type="ChEBI" id="CHEBI:456216"/>
        <dbReference type="EC" id="5.6.2.3"/>
    </reaction>
</comment>
<dbReference type="OrthoDB" id="3366231at2759"/>
<dbReference type="EMBL" id="JAACJK010000006">
    <property type="protein sequence ID" value="KAF5339900.1"/>
    <property type="molecule type" value="Genomic_DNA"/>
</dbReference>
<feature type="compositionally biased region" description="Basic and acidic residues" evidence="2">
    <location>
        <begin position="13"/>
        <end position="23"/>
    </location>
</feature>
<proteinExistence type="inferred from homology"/>